<dbReference type="Pfam" id="PF15777">
    <property type="entry name" value="Anti-TRAP"/>
    <property type="match status" value="1"/>
</dbReference>
<evidence type="ECO:0000313" key="2">
    <source>
        <dbReference type="Proteomes" id="UP001368328"/>
    </source>
</evidence>
<organism evidence="1 2">
    <name type="scientific">Metabacillus rhizosphaerae</name>
    <dbReference type="NCBI Taxonomy" id="3117747"/>
    <lineage>
        <taxon>Bacteria</taxon>
        <taxon>Bacillati</taxon>
        <taxon>Bacillota</taxon>
        <taxon>Bacilli</taxon>
        <taxon>Bacillales</taxon>
        <taxon>Bacillaceae</taxon>
        <taxon>Metabacillus</taxon>
    </lineage>
</organism>
<keyword evidence="2" id="KW-1185">Reference proteome</keyword>
<dbReference type="InterPro" id="IPR031538">
    <property type="entry name" value="Anti-TRAP"/>
</dbReference>
<dbReference type="Gene3D" id="6.20.20.10">
    <property type="match status" value="1"/>
</dbReference>
<evidence type="ECO:0000313" key="1">
    <source>
        <dbReference type="EMBL" id="WXB87073.1"/>
    </source>
</evidence>
<name>A0ABZ2MNY1_9BACI</name>
<dbReference type="Proteomes" id="UP001368328">
    <property type="component" value="Chromosome"/>
</dbReference>
<dbReference type="InterPro" id="IPR036410">
    <property type="entry name" value="HSP_DnaJ_Cys-rich_dom_sf"/>
</dbReference>
<accession>A0ABZ2MNY1</accession>
<protein>
    <submittedName>
        <fullName evidence="1">Tryptophan RNA-binding attenuation protein</fullName>
    </submittedName>
</protein>
<reference evidence="1 2" key="1">
    <citation type="submission" date="2024-02" db="EMBL/GenBank/DDBJ databases">
        <title>Seven novel Bacillus-like species.</title>
        <authorList>
            <person name="Liu G."/>
        </authorList>
    </citation>
    <scope>NUCLEOTIDE SEQUENCE [LARGE SCALE GENOMIC DNA]</scope>
    <source>
        <strain evidence="1 2">FJAT-53654</strain>
    </source>
</reference>
<proteinExistence type="predicted"/>
<dbReference type="RefSeq" id="WP_338786342.1">
    <property type="nucleotide sequence ID" value="NZ_CP147403.1"/>
</dbReference>
<sequence length="57" mass="6241">MSVIISTDDLEHSCPNCNGQKHIIVNNQNEPCPKCDGKGVVLTALGQTLLHFIKKHT</sequence>
<dbReference type="EMBL" id="CP147403">
    <property type="protein sequence ID" value="WXB87073.1"/>
    <property type="molecule type" value="Genomic_DNA"/>
</dbReference>
<dbReference type="SUPFAM" id="SSF57938">
    <property type="entry name" value="DnaJ/Hsp40 cysteine-rich domain"/>
    <property type="match status" value="1"/>
</dbReference>
<gene>
    <name evidence="1" type="ORF">WCV66_17745</name>
</gene>